<accession>A0A7S1IBX6</accession>
<evidence type="ECO:0000313" key="1">
    <source>
        <dbReference type="EMBL" id="CAD9007658.1"/>
    </source>
</evidence>
<proteinExistence type="predicted"/>
<organism evidence="1">
    <name type="scientific">Eutreptiella gymnastica</name>
    <dbReference type="NCBI Taxonomy" id="73025"/>
    <lineage>
        <taxon>Eukaryota</taxon>
        <taxon>Discoba</taxon>
        <taxon>Euglenozoa</taxon>
        <taxon>Euglenida</taxon>
        <taxon>Spirocuta</taxon>
        <taxon>Euglenophyceae</taxon>
        <taxon>Eutreptiales</taxon>
        <taxon>Eutreptiaceae</taxon>
        <taxon>Eutreptiella</taxon>
    </lineage>
</organism>
<name>A0A7S1IBX6_9EUGL</name>
<dbReference type="EMBL" id="HBGA01050963">
    <property type="protein sequence ID" value="CAD9007658.1"/>
    <property type="molecule type" value="Transcribed_RNA"/>
</dbReference>
<sequence length="103" mass="11515">MKIDHLPLMGRPWVRWCRIAHTSFGFMGFWPAWSELCTIFVTPPPALGPINGQTHTVVDEGRALLHVPIHNIEVGMVLNLTSHRGPGHAADEDKDLCLEVEIL</sequence>
<dbReference type="AlphaFoldDB" id="A0A7S1IBX6"/>
<gene>
    <name evidence="1" type="ORF">EGYM00392_LOCUS18751</name>
</gene>
<protein>
    <submittedName>
        <fullName evidence="1">Uncharacterized protein</fullName>
    </submittedName>
</protein>
<reference evidence="1" key="1">
    <citation type="submission" date="2021-01" db="EMBL/GenBank/DDBJ databases">
        <authorList>
            <person name="Corre E."/>
            <person name="Pelletier E."/>
            <person name="Niang G."/>
            <person name="Scheremetjew M."/>
            <person name="Finn R."/>
            <person name="Kale V."/>
            <person name="Holt S."/>
            <person name="Cochrane G."/>
            <person name="Meng A."/>
            <person name="Brown T."/>
            <person name="Cohen L."/>
        </authorList>
    </citation>
    <scope>NUCLEOTIDE SEQUENCE</scope>
    <source>
        <strain evidence="1">NIES-381</strain>
    </source>
</reference>